<reference evidence="2 3" key="1">
    <citation type="submission" date="2016-05" db="EMBL/GenBank/DDBJ databases">
        <title>Genomic Taxonomy of the Vibrionaceae.</title>
        <authorList>
            <person name="Gomez-Gil B."/>
            <person name="Enciso-Ibarra J."/>
        </authorList>
    </citation>
    <scope>NUCLEOTIDE SEQUENCE [LARGE SCALE GENOMIC DNA]</scope>
    <source>
        <strain evidence="2 3">CAIM 1920</strain>
    </source>
</reference>
<dbReference type="GO" id="GO:0007155">
    <property type="term" value="P:cell adhesion"/>
    <property type="evidence" value="ECO:0007669"/>
    <property type="project" value="TreeGrafter"/>
</dbReference>
<dbReference type="Proteomes" id="UP000094936">
    <property type="component" value="Unassembled WGS sequence"/>
</dbReference>
<dbReference type="PANTHER" id="PTHR11311:SF15">
    <property type="entry name" value="SPONDIN-2"/>
    <property type="match status" value="1"/>
</dbReference>
<dbReference type="AlphaFoldDB" id="A0A1C3EIF8"/>
<dbReference type="InterPro" id="IPR051418">
    <property type="entry name" value="Spondin/Thrombospondin_T1"/>
</dbReference>
<name>A0A1C3EIF8_9GAMM</name>
<dbReference type="InterPro" id="IPR009465">
    <property type="entry name" value="Spondin_N"/>
</dbReference>
<dbReference type="EMBL" id="LYBM01000020">
    <property type="protein sequence ID" value="ODA33036.1"/>
    <property type="molecule type" value="Genomic_DNA"/>
</dbReference>
<evidence type="ECO:0000259" key="1">
    <source>
        <dbReference type="PROSITE" id="PS51020"/>
    </source>
</evidence>
<organism evidence="2 3">
    <name type="scientific">Veronia pacifica</name>
    <dbReference type="NCBI Taxonomy" id="1080227"/>
    <lineage>
        <taxon>Bacteria</taxon>
        <taxon>Pseudomonadati</taxon>
        <taxon>Pseudomonadota</taxon>
        <taxon>Gammaproteobacteria</taxon>
        <taxon>Vibrionales</taxon>
        <taxon>Vibrionaceae</taxon>
        <taxon>Veronia</taxon>
    </lineage>
</organism>
<sequence length="214" mass="23298">MLSGCFLSIRFGDETAPNSAVYKVTFSSQWNASSFPTNYPFNSELEPIFTVNHNASLSLFSLGSTATTGIRQFAETGNTNALRTEVRRYQNQNLAGNITELSPVGREVSFFLRVTQSQPSVTILASLFPSPDWFAAVSGQRLFQDEKWLDSATIQLAVFDAGTDSGETFTSPNAPEIPARGVSLLSTNRSDSDFRVGKHYANGNAVATVTFSLQ</sequence>
<dbReference type="InterPro" id="IPR038678">
    <property type="entry name" value="Spondin_N_sf"/>
</dbReference>
<dbReference type="NCBIfam" id="NF038123">
    <property type="entry name" value="NF038123_dom"/>
    <property type="match status" value="1"/>
</dbReference>
<dbReference type="Gene3D" id="2.60.40.2130">
    <property type="entry name" value="F-spondin domain"/>
    <property type="match status" value="1"/>
</dbReference>
<proteinExistence type="predicted"/>
<dbReference type="PANTHER" id="PTHR11311">
    <property type="entry name" value="SPONDIN"/>
    <property type="match status" value="1"/>
</dbReference>
<dbReference type="STRING" id="1080227.A8L45_12155"/>
<dbReference type="PROSITE" id="PS51020">
    <property type="entry name" value="SPONDIN"/>
    <property type="match status" value="1"/>
</dbReference>
<dbReference type="Pfam" id="PF06468">
    <property type="entry name" value="Spond_N"/>
    <property type="match status" value="1"/>
</dbReference>
<dbReference type="GO" id="GO:0031012">
    <property type="term" value="C:extracellular matrix"/>
    <property type="evidence" value="ECO:0007669"/>
    <property type="project" value="TreeGrafter"/>
</dbReference>
<evidence type="ECO:0000313" key="3">
    <source>
        <dbReference type="Proteomes" id="UP000094936"/>
    </source>
</evidence>
<protein>
    <recommendedName>
        <fullName evidence="1">Spondin domain-containing protein</fullName>
    </recommendedName>
</protein>
<comment type="caution">
    <text evidence="2">The sequence shown here is derived from an EMBL/GenBank/DDBJ whole genome shotgun (WGS) entry which is preliminary data.</text>
</comment>
<keyword evidence="3" id="KW-1185">Reference proteome</keyword>
<evidence type="ECO:0000313" key="2">
    <source>
        <dbReference type="EMBL" id="ODA33036.1"/>
    </source>
</evidence>
<gene>
    <name evidence="2" type="ORF">A8L45_12155</name>
</gene>
<accession>A0A1C3EIF8</accession>
<feature type="domain" description="Spondin" evidence="1">
    <location>
        <begin position="10"/>
        <end position="193"/>
    </location>
</feature>